<sequence>MGAAPRAAGLLEFGLVGAEDVDEGYTILGHLLELALGAVEVQAPTEATRAGVRITLGAAEDEEEASEGKEGEEEVAYEGEEFAQARGVTLDDGDVDVVGGEDVNKVRGVGDDNGGVMTVDGSKLQYSGGVDVDVDGSVHYPHAPLHATATRPTTASRA</sequence>
<dbReference type="HOGENOM" id="CLU_141262_0_0_1"/>
<name>A0A0D3FT57_9ORYZ</name>
<dbReference type="Proteomes" id="UP000026960">
    <property type="component" value="Chromosome 4"/>
</dbReference>
<protein>
    <submittedName>
        <fullName evidence="1">Uncharacterized protein</fullName>
    </submittedName>
</protein>
<dbReference type="Gramene" id="OBART04G04550.1">
    <property type="protein sequence ID" value="OBART04G04550.1"/>
    <property type="gene ID" value="OBART04G04550"/>
</dbReference>
<accession>A0A0D3FT57</accession>
<dbReference type="EnsemblPlants" id="OBART04G04550.1">
    <property type="protein sequence ID" value="OBART04G04550.1"/>
    <property type="gene ID" value="OBART04G04550"/>
</dbReference>
<evidence type="ECO:0000313" key="1">
    <source>
        <dbReference type="EnsemblPlants" id="OBART04G04550.1"/>
    </source>
</evidence>
<dbReference type="AlphaFoldDB" id="A0A0D3FT57"/>
<reference evidence="1" key="1">
    <citation type="journal article" date="2009" name="Rice">
        <title>De Novo Next Generation Sequencing of Plant Genomes.</title>
        <authorList>
            <person name="Rounsley S."/>
            <person name="Marri P.R."/>
            <person name="Yu Y."/>
            <person name="He R."/>
            <person name="Sisneros N."/>
            <person name="Goicoechea J.L."/>
            <person name="Lee S.J."/>
            <person name="Angelova A."/>
            <person name="Kudrna D."/>
            <person name="Luo M."/>
            <person name="Affourtit J."/>
            <person name="Desany B."/>
            <person name="Knight J."/>
            <person name="Niazi F."/>
            <person name="Egholm M."/>
            <person name="Wing R.A."/>
        </authorList>
    </citation>
    <scope>NUCLEOTIDE SEQUENCE [LARGE SCALE GENOMIC DNA]</scope>
    <source>
        <strain evidence="1">cv. IRGC 105608</strain>
    </source>
</reference>
<reference evidence="1" key="2">
    <citation type="submission" date="2015-03" db="UniProtKB">
        <authorList>
            <consortium name="EnsemblPlants"/>
        </authorList>
    </citation>
    <scope>IDENTIFICATION</scope>
</reference>
<organism evidence="1">
    <name type="scientific">Oryza barthii</name>
    <dbReference type="NCBI Taxonomy" id="65489"/>
    <lineage>
        <taxon>Eukaryota</taxon>
        <taxon>Viridiplantae</taxon>
        <taxon>Streptophyta</taxon>
        <taxon>Embryophyta</taxon>
        <taxon>Tracheophyta</taxon>
        <taxon>Spermatophyta</taxon>
        <taxon>Magnoliopsida</taxon>
        <taxon>Liliopsida</taxon>
        <taxon>Poales</taxon>
        <taxon>Poaceae</taxon>
        <taxon>BOP clade</taxon>
        <taxon>Oryzoideae</taxon>
        <taxon>Oryzeae</taxon>
        <taxon>Oryzinae</taxon>
        <taxon>Oryza</taxon>
    </lineage>
</organism>
<dbReference type="PaxDb" id="65489-OBART04G04550.1"/>
<proteinExistence type="predicted"/>
<keyword evidence="2" id="KW-1185">Reference proteome</keyword>
<evidence type="ECO:0000313" key="2">
    <source>
        <dbReference type="Proteomes" id="UP000026960"/>
    </source>
</evidence>